<dbReference type="AlphaFoldDB" id="A0A6N8G2P4"/>
<dbReference type="EMBL" id="NAPY01000049">
    <property type="protein sequence ID" value="MUL38825.1"/>
    <property type="molecule type" value="Genomic_DNA"/>
</dbReference>
<dbReference type="OrthoDB" id="9789777at2"/>
<evidence type="ECO:0000313" key="3">
    <source>
        <dbReference type="Proteomes" id="UP000441797"/>
    </source>
</evidence>
<dbReference type="CDD" id="cd01012">
    <property type="entry name" value="YcaC_related"/>
    <property type="match status" value="1"/>
</dbReference>
<organism evidence="2 3">
    <name type="scientific">Gloeocapsopsis dulcis AAB1 = 1H9</name>
    <dbReference type="NCBI Taxonomy" id="1433147"/>
    <lineage>
        <taxon>Bacteria</taxon>
        <taxon>Bacillati</taxon>
        <taxon>Cyanobacteriota</taxon>
        <taxon>Cyanophyceae</taxon>
        <taxon>Oscillatoriophycideae</taxon>
        <taxon>Chroococcales</taxon>
        <taxon>Chroococcaceae</taxon>
        <taxon>Gloeocapsopsis</taxon>
        <taxon>Gloeocapsopsis dulcis</taxon>
    </lineage>
</organism>
<proteinExistence type="predicted"/>
<reference evidence="2 3" key="1">
    <citation type="journal article" date="2019" name="Front. Microbiol.">
        <title>Genomic Features for Desiccation Tolerance and Sugar Biosynthesis in the Extremophile Gloeocapsopsis sp. UTEX B3054.</title>
        <authorList>
            <person name="Urrejola C."/>
            <person name="Alcorta J."/>
            <person name="Salas L."/>
            <person name="Vasquez M."/>
            <person name="Polz M.F."/>
            <person name="Vicuna R."/>
            <person name="Diez B."/>
        </authorList>
    </citation>
    <scope>NUCLEOTIDE SEQUENCE [LARGE SCALE GENOMIC DNA]</scope>
    <source>
        <strain evidence="2 3">1H9</strain>
    </source>
</reference>
<sequence length="232" mass="25215">MSKNQKIGLEGLLRPEDSILVLIDHQPYQFTNLNSHEPTMIINNVIGLAKSAKVFNVPTILTTVIEERGGYIIKGLQDVFPDQKPINRTFINAWENPNVTDVVKKSGRKQLILAALWTEICLAMPAIQALGEGYEVFIVTDASGGVTAEAHDMAVRRLVQAGAVPINWMAVLAEWQRDWARTETSAGVSEILLEHGGASAVALAWELQLLATTPPADGKPVQVSNSSIGQLV</sequence>
<feature type="domain" description="Isochorismatase-like" evidence="1">
    <location>
        <begin position="18"/>
        <end position="168"/>
    </location>
</feature>
<evidence type="ECO:0000313" key="2">
    <source>
        <dbReference type="EMBL" id="MUL38825.1"/>
    </source>
</evidence>
<dbReference type="Gene3D" id="3.40.50.850">
    <property type="entry name" value="Isochorismatase-like"/>
    <property type="match status" value="1"/>
</dbReference>
<dbReference type="RefSeq" id="WP_105217881.1">
    <property type="nucleotide sequence ID" value="NZ_CAWNSU010000048.1"/>
</dbReference>
<keyword evidence="3" id="KW-1185">Reference proteome</keyword>
<gene>
    <name evidence="2" type="ORF">BWI75_21505</name>
</gene>
<keyword evidence="2" id="KW-0378">Hydrolase</keyword>
<dbReference type="SUPFAM" id="SSF52499">
    <property type="entry name" value="Isochorismatase-like hydrolases"/>
    <property type="match status" value="1"/>
</dbReference>
<evidence type="ECO:0000259" key="1">
    <source>
        <dbReference type="Pfam" id="PF00857"/>
    </source>
</evidence>
<comment type="caution">
    <text evidence="2">The sequence shown here is derived from an EMBL/GenBank/DDBJ whole genome shotgun (WGS) entry which is preliminary data.</text>
</comment>
<dbReference type="InterPro" id="IPR000868">
    <property type="entry name" value="Isochorismatase-like_dom"/>
</dbReference>
<dbReference type="Pfam" id="PF00857">
    <property type="entry name" value="Isochorismatase"/>
    <property type="match status" value="1"/>
</dbReference>
<dbReference type="Proteomes" id="UP000441797">
    <property type="component" value="Unassembled WGS sequence"/>
</dbReference>
<dbReference type="PANTHER" id="PTHR43559:SF3">
    <property type="entry name" value="HYDROLASE YCAC-RELATED"/>
    <property type="match status" value="1"/>
</dbReference>
<dbReference type="InterPro" id="IPR036380">
    <property type="entry name" value="Isochorismatase-like_sf"/>
</dbReference>
<protein>
    <submittedName>
        <fullName evidence="2">Hydrolase</fullName>
    </submittedName>
</protein>
<accession>A0A6N8G2P4</accession>
<dbReference type="PANTHER" id="PTHR43559">
    <property type="entry name" value="HYDROLASE YCAC-RELATED"/>
    <property type="match status" value="1"/>
</dbReference>
<name>A0A6N8G2P4_9CHRO</name>
<dbReference type="InterPro" id="IPR053152">
    <property type="entry name" value="Hydrolase_YcaC-like"/>
</dbReference>
<dbReference type="GO" id="GO:0016787">
    <property type="term" value="F:hydrolase activity"/>
    <property type="evidence" value="ECO:0007669"/>
    <property type="project" value="UniProtKB-KW"/>
</dbReference>